<evidence type="ECO:0000256" key="10">
    <source>
        <dbReference type="ARBA" id="ARBA00025198"/>
    </source>
</evidence>
<evidence type="ECO:0000313" key="16">
    <source>
        <dbReference type="Proteomes" id="UP000245488"/>
    </source>
</evidence>
<accession>A0A317G6M3</accession>
<evidence type="ECO:0000256" key="9">
    <source>
        <dbReference type="ARBA" id="ARBA00023310"/>
    </source>
</evidence>
<evidence type="ECO:0000256" key="6">
    <source>
        <dbReference type="ARBA" id="ARBA00022989"/>
    </source>
</evidence>
<keyword evidence="14" id="KW-0175">Coiled coil</keyword>
<dbReference type="EMBL" id="NXNG01000001">
    <property type="protein sequence ID" value="PWT28160.1"/>
    <property type="molecule type" value="Genomic_DNA"/>
</dbReference>
<dbReference type="Proteomes" id="UP000245488">
    <property type="component" value="Chromosome"/>
</dbReference>
<dbReference type="GO" id="GO:0046933">
    <property type="term" value="F:proton-transporting ATP synthase activity, rotational mechanism"/>
    <property type="evidence" value="ECO:0007669"/>
    <property type="project" value="UniProtKB-UniRule"/>
</dbReference>
<dbReference type="GO" id="GO:0046961">
    <property type="term" value="F:proton-transporting ATPase activity, rotational mechanism"/>
    <property type="evidence" value="ECO:0007669"/>
    <property type="project" value="TreeGrafter"/>
</dbReference>
<keyword evidence="8 12" id="KW-0472">Membrane</keyword>
<evidence type="ECO:0000256" key="4">
    <source>
        <dbReference type="ARBA" id="ARBA00022692"/>
    </source>
</evidence>
<keyword evidence="2 12" id="KW-0813">Transport</keyword>
<keyword evidence="3 12" id="KW-0138">CF(0)</keyword>
<evidence type="ECO:0000256" key="8">
    <source>
        <dbReference type="ARBA" id="ARBA00023136"/>
    </source>
</evidence>
<dbReference type="GO" id="GO:0005886">
    <property type="term" value="C:plasma membrane"/>
    <property type="evidence" value="ECO:0007669"/>
    <property type="project" value="UniProtKB-SubCell"/>
</dbReference>
<feature type="coiled-coil region" evidence="14">
    <location>
        <begin position="54"/>
        <end position="107"/>
    </location>
</feature>
<feature type="transmembrane region" description="Helical" evidence="12">
    <location>
        <begin position="6"/>
        <end position="29"/>
    </location>
</feature>
<keyword evidence="16" id="KW-1185">Reference proteome</keyword>
<keyword evidence="6 12" id="KW-1133">Transmembrane helix</keyword>
<evidence type="ECO:0000256" key="7">
    <source>
        <dbReference type="ARBA" id="ARBA00023065"/>
    </source>
</evidence>
<evidence type="ECO:0000256" key="2">
    <source>
        <dbReference type="ARBA" id="ARBA00022448"/>
    </source>
</evidence>
<dbReference type="AlphaFoldDB" id="A0A317G6M3"/>
<dbReference type="GO" id="GO:0045259">
    <property type="term" value="C:proton-transporting ATP synthase complex"/>
    <property type="evidence" value="ECO:0007669"/>
    <property type="project" value="UniProtKB-KW"/>
</dbReference>
<keyword evidence="9 12" id="KW-0066">ATP synthesis</keyword>
<dbReference type="InterPro" id="IPR002146">
    <property type="entry name" value="ATP_synth_b/b'su_bac/chlpt"/>
</dbReference>
<evidence type="ECO:0000256" key="3">
    <source>
        <dbReference type="ARBA" id="ARBA00022547"/>
    </source>
</evidence>
<keyword evidence="12" id="KW-1003">Cell membrane</keyword>
<dbReference type="InterPro" id="IPR050059">
    <property type="entry name" value="ATP_synthase_B_chain"/>
</dbReference>
<dbReference type="PANTHER" id="PTHR33445:SF1">
    <property type="entry name" value="ATP SYNTHASE SUBUNIT B"/>
    <property type="match status" value="1"/>
</dbReference>
<comment type="function">
    <text evidence="12">Component of the F(0) channel, it forms part of the peripheral stalk, linking F(1) to F(0).</text>
</comment>
<protein>
    <recommendedName>
        <fullName evidence="12">ATP synthase subunit b</fullName>
    </recommendedName>
    <alternativeName>
        <fullName evidence="12">ATP synthase F(0) sector subunit b</fullName>
    </alternativeName>
    <alternativeName>
        <fullName evidence="12">ATPase subunit I</fullName>
    </alternativeName>
    <alternativeName>
        <fullName evidence="12">F-type ATPase subunit b</fullName>
        <shortName evidence="12">F-ATPase subunit b</shortName>
    </alternativeName>
</protein>
<keyword evidence="4 12" id="KW-0812">Transmembrane</keyword>
<evidence type="ECO:0000313" key="15">
    <source>
        <dbReference type="EMBL" id="PWT28160.1"/>
    </source>
</evidence>
<dbReference type="RefSeq" id="WP_022752794.1">
    <property type="nucleotide sequence ID" value="NZ_CM009896.1"/>
</dbReference>
<keyword evidence="5 12" id="KW-0375">Hydrogen ion transport</keyword>
<comment type="function">
    <text evidence="10 12">F(1)F(0) ATP synthase produces ATP from ADP in the presence of a proton or sodium gradient. F-type ATPases consist of two structural domains, F(1) containing the extramembraneous catalytic core and F(0) containing the membrane proton channel, linked together by a central stalk and a peripheral stalk. During catalysis, ATP synthesis in the catalytic domain of F(1) is coupled via a rotary mechanism of the central stalk subunits to proton translocation.</text>
</comment>
<gene>
    <name evidence="12" type="primary">atpF</name>
    <name evidence="15" type="ORF">CPT75_14080</name>
</gene>
<evidence type="ECO:0000256" key="12">
    <source>
        <dbReference type="HAMAP-Rule" id="MF_01398"/>
    </source>
</evidence>
<reference evidence="15 16" key="1">
    <citation type="submission" date="2017-09" db="EMBL/GenBank/DDBJ databases">
        <title>High-quality draft genome sequence of Butyrivibrio fibrisolvens INBov1, isolated from cow rumen.</title>
        <authorList>
            <person name="Rodriguez Hernaez J."/>
            <person name="Rivarola M."/>
            <person name="Paniego N."/>
            <person name="Cravero S."/>
            <person name="Ceron Cucchi M."/>
            <person name="Martinez M.C."/>
        </authorList>
    </citation>
    <scope>NUCLEOTIDE SEQUENCE [LARGE SCALE GENOMIC DNA]</scope>
    <source>
        <strain evidence="15 16">INBov1</strain>
    </source>
</reference>
<comment type="subunit">
    <text evidence="12">F-type ATPases have 2 components, F(1) - the catalytic core - and F(0) - the membrane proton channel. F(1) has five subunits: alpha(3), beta(3), gamma(1), delta(1), epsilon(1). F(0) has three main subunits: a(1), b(2) and c(10-14). The alpha and beta chains form an alternating ring which encloses part of the gamma chain. F(1) is attached to F(0) by a central stalk formed by the gamma and epsilon chains, while a peripheral stalk is formed by the delta and b chains.</text>
</comment>
<dbReference type="HAMAP" id="MF_01398">
    <property type="entry name" value="ATP_synth_b_bprime"/>
    <property type="match status" value="1"/>
</dbReference>
<dbReference type="PANTHER" id="PTHR33445">
    <property type="entry name" value="ATP SYNTHASE SUBUNIT B', CHLOROPLASTIC"/>
    <property type="match status" value="1"/>
</dbReference>
<dbReference type="GO" id="GO:0012505">
    <property type="term" value="C:endomembrane system"/>
    <property type="evidence" value="ECO:0007669"/>
    <property type="project" value="UniProtKB-SubCell"/>
</dbReference>
<comment type="caution">
    <text evidence="15">The sequence shown here is derived from an EMBL/GenBank/DDBJ whole genome shotgun (WGS) entry which is preliminary data.</text>
</comment>
<organism evidence="15 16">
    <name type="scientific">Butyrivibrio fibrisolvens</name>
    <dbReference type="NCBI Taxonomy" id="831"/>
    <lineage>
        <taxon>Bacteria</taxon>
        <taxon>Bacillati</taxon>
        <taxon>Bacillota</taxon>
        <taxon>Clostridia</taxon>
        <taxon>Lachnospirales</taxon>
        <taxon>Lachnospiraceae</taxon>
        <taxon>Butyrivibrio</taxon>
    </lineage>
</organism>
<evidence type="ECO:0000256" key="1">
    <source>
        <dbReference type="ARBA" id="ARBA00005513"/>
    </source>
</evidence>
<evidence type="ECO:0000256" key="13">
    <source>
        <dbReference type="RuleBase" id="RU003848"/>
    </source>
</evidence>
<sequence length="166" mass="18808">MELLNINANVIYNIINLLILVVAFRILLFNKVDKIFEARKKDVDNQIKDASDDRIKAADLKREYEDKLAKQEAEKDKVMSEAREKGYAQYNEIITNAQKEADTIVEEARIHAKADAERERAKYLAELSDVVIDAAAKIAANSHTAESDSNLYDAFIDNAFDKGNDK</sequence>
<evidence type="ECO:0000256" key="5">
    <source>
        <dbReference type="ARBA" id="ARBA00022781"/>
    </source>
</evidence>
<dbReference type="CDD" id="cd06503">
    <property type="entry name" value="ATP-synt_Fo_b"/>
    <property type="match status" value="1"/>
</dbReference>
<keyword evidence="7 12" id="KW-0406">Ion transport</keyword>
<evidence type="ECO:0000256" key="11">
    <source>
        <dbReference type="ARBA" id="ARBA00037847"/>
    </source>
</evidence>
<dbReference type="Pfam" id="PF00430">
    <property type="entry name" value="ATP-synt_B"/>
    <property type="match status" value="1"/>
</dbReference>
<evidence type="ECO:0000256" key="14">
    <source>
        <dbReference type="SAM" id="Coils"/>
    </source>
</evidence>
<proteinExistence type="inferred from homology"/>
<comment type="subcellular location">
    <subcellularLocation>
        <location evidence="12">Cell membrane</location>
        <topology evidence="12">Single-pass membrane protein</topology>
    </subcellularLocation>
    <subcellularLocation>
        <location evidence="11">Endomembrane system</location>
        <topology evidence="11">Single-pass membrane protein</topology>
    </subcellularLocation>
</comment>
<comment type="similarity">
    <text evidence="1 12 13">Belongs to the ATPase B chain family.</text>
</comment>
<name>A0A317G6M3_BUTFI</name>